<keyword evidence="3" id="KW-1185">Reference proteome</keyword>
<feature type="transmembrane region" description="Helical" evidence="1">
    <location>
        <begin position="30"/>
        <end position="48"/>
    </location>
</feature>
<keyword evidence="1" id="KW-0812">Transmembrane</keyword>
<dbReference type="EMBL" id="VHJK01000001">
    <property type="protein sequence ID" value="TRD12542.1"/>
    <property type="molecule type" value="Genomic_DNA"/>
</dbReference>
<dbReference type="RefSeq" id="WP_142788814.1">
    <property type="nucleotide sequence ID" value="NZ_VHJK01000001.1"/>
</dbReference>
<sequence length="62" mass="6670">MARNLLAIAGIAFIIFGAYSMATDGEMHNFIFVTGGIVFLFLAYQNHLKNSVISAEDSNDAG</sequence>
<gene>
    <name evidence="2" type="ORF">FGU71_12160</name>
</gene>
<evidence type="ECO:0000313" key="3">
    <source>
        <dbReference type="Proteomes" id="UP000316343"/>
    </source>
</evidence>
<evidence type="ECO:0000313" key="2">
    <source>
        <dbReference type="EMBL" id="TRD12542.1"/>
    </source>
</evidence>
<organism evidence="2 3">
    <name type="scientific">Erythrobacter insulae</name>
    <dbReference type="NCBI Taxonomy" id="2584124"/>
    <lineage>
        <taxon>Bacteria</taxon>
        <taxon>Pseudomonadati</taxon>
        <taxon>Pseudomonadota</taxon>
        <taxon>Alphaproteobacteria</taxon>
        <taxon>Sphingomonadales</taxon>
        <taxon>Erythrobacteraceae</taxon>
        <taxon>Erythrobacter/Porphyrobacter group</taxon>
        <taxon>Erythrobacter</taxon>
    </lineage>
</organism>
<accession>A0A547PEH3</accession>
<dbReference type="AlphaFoldDB" id="A0A547PEH3"/>
<comment type="caution">
    <text evidence="2">The sequence shown here is derived from an EMBL/GenBank/DDBJ whole genome shotgun (WGS) entry which is preliminary data.</text>
</comment>
<proteinExistence type="predicted"/>
<keyword evidence="1" id="KW-0472">Membrane</keyword>
<protein>
    <submittedName>
        <fullName evidence="2">Uncharacterized protein</fullName>
    </submittedName>
</protein>
<reference evidence="2 3" key="1">
    <citation type="submission" date="2019-06" db="EMBL/GenBank/DDBJ databases">
        <title>Erythrobacter insulae sp. nov., isolated from a tidal flat.</title>
        <authorList>
            <person name="Yoon J.-H."/>
        </authorList>
    </citation>
    <scope>NUCLEOTIDE SEQUENCE [LARGE SCALE GENOMIC DNA]</scope>
    <source>
        <strain evidence="2 3">JBTF-M21</strain>
    </source>
</reference>
<name>A0A547PEH3_9SPHN</name>
<keyword evidence="1" id="KW-1133">Transmembrane helix</keyword>
<evidence type="ECO:0000256" key="1">
    <source>
        <dbReference type="SAM" id="Phobius"/>
    </source>
</evidence>
<dbReference type="Proteomes" id="UP000316343">
    <property type="component" value="Unassembled WGS sequence"/>
</dbReference>